<keyword evidence="4" id="KW-0963">Cytoplasm</keyword>
<dbReference type="InterPro" id="IPR029021">
    <property type="entry name" value="Prot-tyrosine_phosphatase-like"/>
</dbReference>
<evidence type="ECO:0000256" key="3">
    <source>
        <dbReference type="ARBA" id="ARBA00013081"/>
    </source>
</evidence>
<evidence type="ECO:0000313" key="12">
    <source>
        <dbReference type="Ensembl" id="ENSTRUP00000059180.1"/>
    </source>
</evidence>
<dbReference type="InterPro" id="IPR000340">
    <property type="entry name" value="Dual-sp_phosphatase_cat-dom"/>
</dbReference>
<evidence type="ECO:0000256" key="4">
    <source>
        <dbReference type="ARBA" id="ARBA00022490"/>
    </source>
</evidence>
<dbReference type="SUPFAM" id="SSF52799">
    <property type="entry name" value="(Phosphotyrosine protein) phosphatases II"/>
    <property type="match status" value="1"/>
</dbReference>
<dbReference type="GeneTree" id="ENSGT00940000160322"/>
<keyword evidence="5" id="KW-0378">Hydrolase</keyword>
<dbReference type="InterPro" id="IPR016130">
    <property type="entry name" value="Tyr_Pase_AS"/>
</dbReference>
<evidence type="ECO:0000259" key="11">
    <source>
        <dbReference type="PROSITE" id="PS50056"/>
    </source>
</evidence>
<sequence>MVVTYFIIKDETFQRRGRLQKRSVLFLNSRLKHAPVGSCALTDALSTHRESFALVKGAVHLLEDEENAHRDEDVSSTEESEKAPDAQSRQLHAMVEQLRPEDTMKLAVQLESVSSVRVRYLIVVSTLGNKEESLLLGMDFPNSESDHCTIGLVMPIWSDTQVYLDGDGGFSITSAEETKIFKTVSMQTMWSVLQVLHGCCERALKAVVIPGNGLEWAQHYHQHIESDRFCLNEWEAMTDLESVRRDSEERVSEDSVSKEKLIKKHMTDIMSTEDLDNLTCRMALQERIGFDMKPFKKYIDNEILVTIAQMDKPSKIFDYLYLGSEWNAANLEELHKNNVGYILNVTREIDNFFPDSFTYMNVRLYDEETTDLLPHWTDTYKFINTARKSGQAVLVHCKMGISRSGSTVIAYAMKQQRWPLDVALAYVKERRSIIKPNEAFMKQLQTYDGILKARSDTRVCPPGQQGNCLKTSERILIYCMLVWFQPAAPQCPLECPGSPRRSPGQRRRSQGRRGLTHQRACLDASPDPQRLPDAGSSET</sequence>
<dbReference type="Pfam" id="PF00782">
    <property type="entry name" value="DSPc"/>
    <property type="match status" value="1"/>
</dbReference>
<evidence type="ECO:0000256" key="9">
    <source>
        <dbReference type="SAM" id="MobiDB-lite"/>
    </source>
</evidence>
<comment type="similarity">
    <text evidence="2">Belongs to the protein-tyrosine phosphatase family.</text>
</comment>
<feature type="region of interest" description="Disordered" evidence="9">
    <location>
        <begin position="495"/>
        <end position="539"/>
    </location>
</feature>
<dbReference type="PROSITE" id="PS50054">
    <property type="entry name" value="TYR_PHOSPHATASE_DUAL"/>
    <property type="match status" value="1"/>
</dbReference>
<proteinExistence type="inferred from homology"/>
<dbReference type="GO" id="GO:0030837">
    <property type="term" value="P:negative regulation of actin filament polymerization"/>
    <property type="evidence" value="ECO:0007669"/>
    <property type="project" value="InterPro"/>
</dbReference>
<dbReference type="GO" id="GO:0004722">
    <property type="term" value="F:protein serine/threonine phosphatase activity"/>
    <property type="evidence" value="ECO:0007669"/>
    <property type="project" value="UniProtKB-EC"/>
</dbReference>
<dbReference type="FunFam" id="3.90.190.10:FF:000004">
    <property type="entry name" value="Protein phosphatase Slingshot homolog 2"/>
    <property type="match status" value="1"/>
</dbReference>
<name>A0A674MDR0_TAKRU</name>
<comment type="catalytic activity">
    <reaction evidence="8">
        <text>O-phospho-L-threonyl-[protein] + H2O = L-threonyl-[protein] + phosphate</text>
        <dbReference type="Rhea" id="RHEA:47004"/>
        <dbReference type="Rhea" id="RHEA-COMP:11060"/>
        <dbReference type="Rhea" id="RHEA-COMP:11605"/>
        <dbReference type="ChEBI" id="CHEBI:15377"/>
        <dbReference type="ChEBI" id="CHEBI:30013"/>
        <dbReference type="ChEBI" id="CHEBI:43474"/>
        <dbReference type="ChEBI" id="CHEBI:61977"/>
        <dbReference type="EC" id="3.1.3.16"/>
    </reaction>
</comment>
<dbReference type="EC" id="3.1.3.16" evidence="3"/>
<feature type="domain" description="Tyrosine specific protein phosphatases" evidence="11">
    <location>
        <begin position="377"/>
        <end position="431"/>
    </location>
</feature>
<evidence type="ECO:0000256" key="8">
    <source>
        <dbReference type="ARBA" id="ARBA00048336"/>
    </source>
</evidence>
<evidence type="ECO:0000256" key="7">
    <source>
        <dbReference type="ARBA" id="ARBA00023212"/>
    </source>
</evidence>
<dbReference type="InParanoid" id="A0A674MDR0"/>
<dbReference type="InterPro" id="IPR043588">
    <property type="entry name" value="SSH-N"/>
</dbReference>
<dbReference type="GO" id="GO:0005856">
    <property type="term" value="C:cytoskeleton"/>
    <property type="evidence" value="ECO:0007669"/>
    <property type="project" value="UniProtKB-SubCell"/>
</dbReference>
<dbReference type="PROSITE" id="PS50056">
    <property type="entry name" value="TYR_PHOSPHATASE_2"/>
    <property type="match status" value="1"/>
</dbReference>
<dbReference type="InterPro" id="IPR000387">
    <property type="entry name" value="Tyr_Pase_dom"/>
</dbReference>
<keyword evidence="13" id="KW-1185">Reference proteome</keyword>
<evidence type="ECO:0000256" key="5">
    <source>
        <dbReference type="ARBA" id="ARBA00022801"/>
    </source>
</evidence>
<dbReference type="PROSITE" id="PS00383">
    <property type="entry name" value="TYR_PHOSPHATASE_1"/>
    <property type="match status" value="1"/>
</dbReference>
<dbReference type="GO" id="GO:0003779">
    <property type="term" value="F:actin binding"/>
    <property type="evidence" value="ECO:0007669"/>
    <property type="project" value="InterPro"/>
</dbReference>
<dbReference type="Proteomes" id="UP000005226">
    <property type="component" value="Chromosome 14"/>
</dbReference>
<dbReference type="AlphaFoldDB" id="A0A674MDR0"/>
<feature type="region of interest" description="Disordered" evidence="9">
    <location>
        <begin position="65"/>
        <end position="88"/>
    </location>
</feature>
<evidence type="ECO:0000313" key="13">
    <source>
        <dbReference type="Proteomes" id="UP000005226"/>
    </source>
</evidence>
<comment type="subcellular location">
    <subcellularLocation>
        <location evidence="1">Cytoplasm</location>
        <location evidence="1">Cytoskeleton</location>
    </subcellularLocation>
</comment>
<reference evidence="12" key="3">
    <citation type="submission" date="2025-09" db="UniProtKB">
        <authorList>
            <consortium name="Ensembl"/>
        </authorList>
    </citation>
    <scope>IDENTIFICATION</scope>
</reference>
<reference evidence="12" key="2">
    <citation type="submission" date="2025-08" db="UniProtKB">
        <authorList>
            <consortium name="Ensembl"/>
        </authorList>
    </citation>
    <scope>IDENTIFICATION</scope>
</reference>
<feature type="compositionally biased region" description="Basic residues" evidence="9">
    <location>
        <begin position="503"/>
        <end position="516"/>
    </location>
</feature>
<feature type="compositionally biased region" description="Basic and acidic residues" evidence="9">
    <location>
        <begin position="67"/>
        <end position="84"/>
    </location>
</feature>
<dbReference type="SMART" id="SM00195">
    <property type="entry name" value="DSPc"/>
    <property type="match status" value="1"/>
</dbReference>
<dbReference type="InterPro" id="IPR014876">
    <property type="entry name" value="DEK_C"/>
</dbReference>
<dbReference type="InterPro" id="IPR043587">
    <property type="entry name" value="Phosphatase_SSH-like"/>
</dbReference>
<protein>
    <recommendedName>
        <fullName evidence="3">protein-serine/threonine phosphatase</fullName>
        <ecNumber evidence="3">3.1.3.16</ecNumber>
    </recommendedName>
</protein>
<evidence type="ECO:0000256" key="1">
    <source>
        <dbReference type="ARBA" id="ARBA00004245"/>
    </source>
</evidence>
<dbReference type="PANTHER" id="PTHR45864">
    <property type="entry name" value="SLINGSHOT PROTEIN PHOSPHATASE HOMOLOG"/>
    <property type="match status" value="1"/>
</dbReference>
<accession>A0A674MDR0</accession>
<gene>
    <name evidence="12" type="primary">si:ch211-203d1.3</name>
</gene>
<reference evidence="12 13" key="1">
    <citation type="journal article" date="2011" name="Genome Biol. Evol.">
        <title>Integration of the genetic map and genome assembly of fugu facilitates insights into distinct features of genome evolution in teleosts and mammals.</title>
        <authorList>
            <person name="Kai W."/>
            <person name="Kikuchi K."/>
            <person name="Tohari S."/>
            <person name="Chew A.K."/>
            <person name="Tay A."/>
            <person name="Fujiwara A."/>
            <person name="Hosoya S."/>
            <person name="Suetake H."/>
            <person name="Naruse K."/>
            <person name="Brenner S."/>
            <person name="Suzuki Y."/>
            <person name="Venkatesh B."/>
        </authorList>
    </citation>
    <scope>NUCLEOTIDE SEQUENCE [LARGE SCALE GENOMIC DNA]</scope>
</reference>
<organism evidence="12 13">
    <name type="scientific">Takifugu rubripes</name>
    <name type="common">Japanese pufferfish</name>
    <name type="synonym">Fugu rubripes</name>
    <dbReference type="NCBI Taxonomy" id="31033"/>
    <lineage>
        <taxon>Eukaryota</taxon>
        <taxon>Metazoa</taxon>
        <taxon>Chordata</taxon>
        <taxon>Craniata</taxon>
        <taxon>Vertebrata</taxon>
        <taxon>Euteleostomi</taxon>
        <taxon>Actinopterygii</taxon>
        <taxon>Neopterygii</taxon>
        <taxon>Teleostei</taxon>
        <taxon>Neoteleostei</taxon>
        <taxon>Acanthomorphata</taxon>
        <taxon>Eupercaria</taxon>
        <taxon>Tetraodontiformes</taxon>
        <taxon>Tetradontoidea</taxon>
        <taxon>Tetraodontidae</taxon>
        <taxon>Takifugu</taxon>
    </lineage>
</organism>
<dbReference type="PANTHER" id="PTHR45864:SF4">
    <property type="entry name" value="PROTEIN PHOSPHATASE SLINGSHOT HOMOLOG 3"/>
    <property type="match status" value="1"/>
</dbReference>
<dbReference type="InterPro" id="IPR020422">
    <property type="entry name" value="TYR_PHOSPHATASE_DUAL_dom"/>
</dbReference>
<feature type="domain" description="Tyrosine-protein phosphatase" evidence="10">
    <location>
        <begin position="312"/>
        <end position="453"/>
    </location>
</feature>
<evidence type="ECO:0000256" key="6">
    <source>
        <dbReference type="ARBA" id="ARBA00022912"/>
    </source>
</evidence>
<evidence type="ECO:0000256" key="2">
    <source>
        <dbReference type="ARBA" id="ARBA00009580"/>
    </source>
</evidence>
<keyword evidence="6" id="KW-0904">Protein phosphatase</keyword>
<evidence type="ECO:0000259" key="10">
    <source>
        <dbReference type="PROSITE" id="PS50054"/>
    </source>
</evidence>
<dbReference type="Pfam" id="PF08766">
    <property type="entry name" value="DEK_C"/>
    <property type="match status" value="1"/>
</dbReference>
<dbReference type="Ensembl" id="ENSTRUT00000061038.1">
    <property type="protein sequence ID" value="ENSTRUP00000059180.1"/>
    <property type="gene ID" value="ENSTRUG00000009435.3"/>
</dbReference>
<keyword evidence="7" id="KW-0206">Cytoskeleton</keyword>
<dbReference type="Gene3D" id="3.90.190.10">
    <property type="entry name" value="Protein tyrosine phosphatase superfamily"/>
    <property type="match status" value="1"/>
</dbReference>
<dbReference type="Pfam" id="PF23040">
    <property type="entry name" value="PH_SSH1-like_1st"/>
    <property type="match status" value="1"/>
</dbReference>